<keyword evidence="6" id="KW-0807">Transducer</keyword>
<evidence type="ECO:0000256" key="7">
    <source>
        <dbReference type="RuleBase" id="RU361133"/>
    </source>
</evidence>
<dbReference type="Proteomes" id="UP000001058">
    <property type="component" value="Unassembled WGS sequence"/>
</dbReference>
<feature type="compositionally biased region" description="Low complexity" evidence="8">
    <location>
        <begin position="650"/>
        <end position="666"/>
    </location>
</feature>
<dbReference type="InterPro" id="IPR001192">
    <property type="entry name" value="PI-PLC_fam"/>
</dbReference>
<dbReference type="eggNOG" id="KOG0169">
    <property type="taxonomic scope" value="Eukaryota"/>
</dbReference>
<reference evidence="11 12" key="1">
    <citation type="journal article" date="2010" name="Science">
        <title>Genomic analysis of organismal complexity in the multicellular green alga Volvox carteri.</title>
        <authorList>
            <person name="Prochnik S.E."/>
            <person name="Umen J."/>
            <person name="Nedelcu A.M."/>
            <person name="Hallmann A."/>
            <person name="Miller S.M."/>
            <person name="Nishii I."/>
            <person name="Ferris P."/>
            <person name="Kuo A."/>
            <person name="Mitros T."/>
            <person name="Fritz-Laylin L.K."/>
            <person name="Hellsten U."/>
            <person name="Chapman J."/>
            <person name="Simakov O."/>
            <person name="Rensing S.A."/>
            <person name="Terry A."/>
            <person name="Pangilinan J."/>
            <person name="Kapitonov V."/>
            <person name="Jurka J."/>
            <person name="Salamov A."/>
            <person name="Shapiro H."/>
            <person name="Schmutz J."/>
            <person name="Grimwood J."/>
            <person name="Lindquist E."/>
            <person name="Lucas S."/>
            <person name="Grigoriev I.V."/>
            <person name="Schmitt R."/>
            <person name="Kirk D."/>
            <person name="Rokhsar D.S."/>
        </authorList>
    </citation>
    <scope>NUCLEOTIDE SEQUENCE [LARGE SCALE GENOMIC DNA]</scope>
    <source>
        <strain evidence="12">f. Nagariensis / Eve</strain>
    </source>
</reference>
<evidence type="ECO:0000256" key="3">
    <source>
        <dbReference type="ARBA" id="ARBA00022801"/>
    </source>
</evidence>
<dbReference type="SMART" id="SM00149">
    <property type="entry name" value="PLCYc"/>
    <property type="match status" value="1"/>
</dbReference>
<feature type="compositionally biased region" description="Basic and acidic residues" evidence="8">
    <location>
        <begin position="625"/>
        <end position="649"/>
    </location>
</feature>
<feature type="domain" description="C2" evidence="9">
    <location>
        <begin position="440"/>
        <end position="605"/>
    </location>
</feature>
<dbReference type="SMART" id="SM00148">
    <property type="entry name" value="PLCXc"/>
    <property type="match status" value="1"/>
</dbReference>
<dbReference type="PANTHER" id="PTHR10336">
    <property type="entry name" value="PHOSPHOINOSITIDE-SPECIFIC PHOSPHOLIPASE C FAMILY PROTEIN"/>
    <property type="match status" value="1"/>
</dbReference>
<dbReference type="Gene3D" id="3.20.20.190">
    <property type="entry name" value="Phosphatidylinositol (PI) phosphodiesterase"/>
    <property type="match status" value="2"/>
</dbReference>
<evidence type="ECO:0000256" key="5">
    <source>
        <dbReference type="ARBA" id="ARBA00023098"/>
    </source>
</evidence>
<gene>
    <name evidence="11" type="ORF">VOLCADRAFT_86296</name>
</gene>
<dbReference type="PROSITE" id="PS50004">
    <property type="entry name" value="C2"/>
    <property type="match status" value="1"/>
</dbReference>
<dbReference type="Pfam" id="PF00387">
    <property type="entry name" value="PI-PLC-Y"/>
    <property type="match status" value="1"/>
</dbReference>
<accession>D8TIE6</accession>
<dbReference type="GO" id="GO:0016042">
    <property type="term" value="P:lipid catabolic process"/>
    <property type="evidence" value="ECO:0007669"/>
    <property type="project" value="UniProtKB-KW"/>
</dbReference>
<dbReference type="SMART" id="SM00239">
    <property type="entry name" value="C2"/>
    <property type="match status" value="1"/>
</dbReference>
<dbReference type="InterPro" id="IPR035892">
    <property type="entry name" value="C2_domain_sf"/>
</dbReference>
<dbReference type="Pfam" id="PF00388">
    <property type="entry name" value="PI-PLC-X"/>
    <property type="match status" value="1"/>
</dbReference>
<dbReference type="PANTHER" id="PTHR10336:SF36">
    <property type="entry name" value="1-PHOSPHATIDYLINOSITOL 4,5-BISPHOSPHATE PHOSPHODIESTERASE BETA-4"/>
    <property type="match status" value="1"/>
</dbReference>
<dbReference type="RefSeq" id="XP_002946232.1">
    <property type="nucleotide sequence ID" value="XM_002946186.1"/>
</dbReference>
<proteinExistence type="predicted"/>
<dbReference type="SUPFAM" id="SSF49562">
    <property type="entry name" value="C2 domain (Calcium/lipid-binding domain, CaLB)"/>
    <property type="match status" value="1"/>
</dbReference>
<dbReference type="PROSITE" id="PS50007">
    <property type="entry name" value="PIPLC_X_DOMAIN"/>
    <property type="match status" value="1"/>
</dbReference>
<dbReference type="EMBL" id="GL378323">
    <property type="protein sequence ID" value="EFJ53227.1"/>
    <property type="molecule type" value="Genomic_DNA"/>
</dbReference>
<sequence length="666" mass="73542">MTEVYQDMTQPLPHYFISSGHNSYLTGDQLFASAGTATIVKSLQSGCRVIELDVYNGPICKHGGTLTSPVSFKECIEAIGRAAFVASPYPVIITMENHANKENQAEMASILRRTLGDRLFVPDPHDSRREYLSPAQLINKILCRSSIKDSGDYDPDFKELIYIRNTKCSTLGDMIKREQVVSSSFEESAMPQVILLLLLLLLLFPSRRCWCWGGCLGVRCRKVRHPSPIAVHPIGGPHGILRVASALRPALGCLSLDSTPPGNDQLPGPRLSCFGPTYRWNQHPSCCCPSPVGLERCSLSDELGPDDSMKKAERQKEKLCSKGGDWKKRLEPRPQPDKQQQTADGAGDDGLLGEDPEDAVLPGEEGMVAGSLQELYTFTSRHLARVYPAMWRVTSGNYNPMRAWVRGASLAALNWQVWDKALWCNEAKFSDNGRCGYVLKPEWMRAPEGKLPQREPRTLVVRVHSAHKNQGKNCCMFKDDLFVKVWPWGWAWGWGWVRAHPPARSLPGPTPQEPAAAQINIWGMPCDCATRKTHTAHDTGRLEVNKDFHFPVRFPDMAVLCITLKDDDSPVIGGKVRNAVADTLGYFALPLATLKEGDYKLSLKDPTTGEVQDAGKTWVKVRLHWGEGGRGEEPEGREKGRAKAAKPAEAEAGAVAANPAYAGPVT</sequence>
<dbReference type="PROSITE" id="PS50008">
    <property type="entry name" value="PIPLC_Y_DOMAIN"/>
    <property type="match status" value="1"/>
</dbReference>
<organism evidence="12">
    <name type="scientific">Volvox carteri f. nagariensis</name>
    <dbReference type="NCBI Taxonomy" id="3068"/>
    <lineage>
        <taxon>Eukaryota</taxon>
        <taxon>Viridiplantae</taxon>
        <taxon>Chlorophyta</taxon>
        <taxon>core chlorophytes</taxon>
        <taxon>Chlorophyceae</taxon>
        <taxon>CS clade</taxon>
        <taxon>Chlamydomonadales</taxon>
        <taxon>Volvocaceae</taxon>
        <taxon>Volvox</taxon>
    </lineage>
</organism>
<dbReference type="AlphaFoldDB" id="D8TIE6"/>
<dbReference type="InterPro" id="IPR000909">
    <property type="entry name" value="PLipase_C_PInositol-sp_X_dom"/>
</dbReference>
<evidence type="ECO:0000259" key="10">
    <source>
        <dbReference type="PROSITE" id="PS50008"/>
    </source>
</evidence>
<dbReference type="GO" id="GO:0048015">
    <property type="term" value="P:phosphatidylinositol-mediated signaling"/>
    <property type="evidence" value="ECO:0007669"/>
    <property type="project" value="TreeGrafter"/>
</dbReference>
<dbReference type="GO" id="GO:0051209">
    <property type="term" value="P:release of sequestered calcium ion into cytosol"/>
    <property type="evidence" value="ECO:0007669"/>
    <property type="project" value="TreeGrafter"/>
</dbReference>
<name>D8TIE6_VOLCA</name>
<dbReference type="PRINTS" id="PR00390">
    <property type="entry name" value="PHPHLIPASEC"/>
</dbReference>
<keyword evidence="12" id="KW-1185">Reference proteome</keyword>
<comment type="catalytic activity">
    <reaction evidence="1 7">
        <text>a 1,2-diacyl-sn-glycero-3-phospho-(1D-myo-inositol-4,5-bisphosphate) + H2O = 1D-myo-inositol 1,4,5-trisphosphate + a 1,2-diacyl-sn-glycerol + H(+)</text>
        <dbReference type="Rhea" id="RHEA:33179"/>
        <dbReference type="ChEBI" id="CHEBI:15377"/>
        <dbReference type="ChEBI" id="CHEBI:15378"/>
        <dbReference type="ChEBI" id="CHEBI:17815"/>
        <dbReference type="ChEBI" id="CHEBI:58456"/>
        <dbReference type="ChEBI" id="CHEBI:203600"/>
        <dbReference type="EC" id="3.1.4.11"/>
    </reaction>
</comment>
<dbReference type="InterPro" id="IPR001711">
    <property type="entry name" value="PLipase_C_Pinositol-sp_Y"/>
</dbReference>
<evidence type="ECO:0000313" key="12">
    <source>
        <dbReference type="Proteomes" id="UP000001058"/>
    </source>
</evidence>
<protein>
    <recommendedName>
        <fullName evidence="2 7">Phosphoinositide phospholipase C</fullName>
        <ecNumber evidence="2 7">3.1.4.11</ecNumber>
    </recommendedName>
</protein>
<dbReference type="SUPFAM" id="SSF51695">
    <property type="entry name" value="PLC-like phosphodiesterases"/>
    <property type="match status" value="2"/>
</dbReference>
<dbReference type="KEGG" id="vcn:VOLCADRAFT_86296"/>
<evidence type="ECO:0000256" key="2">
    <source>
        <dbReference type="ARBA" id="ARBA00012368"/>
    </source>
</evidence>
<dbReference type="OrthoDB" id="269822at2759"/>
<evidence type="ECO:0000256" key="8">
    <source>
        <dbReference type="SAM" id="MobiDB-lite"/>
    </source>
</evidence>
<feature type="region of interest" description="Disordered" evidence="8">
    <location>
        <begin position="304"/>
        <end position="362"/>
    </location>
</feature>
<keyword evidence="3 7" id="KW-0378">Hydrolase</keyword>
<dbReference type="InParanoid" id="D8TIE6"/>
<evidence type="ECO:0000256" key="4">
    <source>
        <dbReference type="ARBA" id="ARBA00022963"/>
    </source>
</evidence>
<feature type="region of interest" description="Disordered" evidence="8">
    <location>
        <begin position="625"/>
        <end position="666"/>
    </location>
</feature>
<dbReference type="InterPro" id="IPR000008">
    <property type="entry name" value="C2_dom"/>
</dbReference>
<evidence type="ECO:0000313" key="11">
    <source>
        <dbReference type="EMBL" id="EFJ53227.1"/>
    </source>
</evidence>
<dbReference type="GeneID" id="9621712"/>
<feature type="compositionally biased region" description="Basic and acidic residues" evidence="8">
    <location>
        <begin position="307"/>
        <end position="336"/>
    </location>
</feature>
<dbReference type="GO" id="GO:0004435">
    <property type="term" value="F:phosphatidylinositol-4,5-bisphosphate phospholipase C activity"/>
    <property type="evidence" value="ECO:0007669"/>
    <property type="project" value="UniProtKB-EC"/>
</dbReference>
<evidence type="ECO:0000259" key="9">
    <source>
        <dbReference type="PROSITE" id="PS50004"/>
    </source>
</evidence>
<feature type="domain" description="PI-PLC Y-box" evidence="10">
    <location>
        <begin position="374"/>
        <end position="445"/>
    </location>
</feature>
<keyword evidence="5 7" id="KW-0443">Lipid metabolism</keyword>
<keyword evidence="4 7" id="KW-0442">Lipid degradation</keyword>
<dbReference type="STRING" id="3068.D8TIE6"/>
<evidence type="ECO:0000256" key="1">
    <source>
        <dbReference type="ARBA" id="ARBA00001195"/>
    </source>
</evidence>
<dbReference type="Gene3D" id="2.60.40.150">
    <property type="entry name" value="C2 domain"/>
    <property type="match status" value="1"/>
</dbReference>
<dbReference type="InterPro" id="IPR017946">
    <property type="entry name" value="PLC-like_Pdiesterase_TIM-brl"/>
</dbReference>
<dbReference type="EC" id="3.1.4.11" evidence="2 7"/>
<evidence type="ECO:0000256" key="6">
    <source>
        <dbReference type="ARBA" id="ARBA00023224"/>
    </source>
</evidence>
<dbReference type="FunCoup" id="D8TIE6">
    <property type="interactions" value="741"/>
</dbReference>